<dbReference type="InterPro" id="IPR029063">
    <property type="entry name" value="SAM-dependent_MTases_sf"/>
</dbReference>
<keyword evidence="2" id="KW-1185">Reference proteome</keyword>
<dbReference type="Gene3D" id="3.40.50.150">
    <property type="entry name" value="Vaccinia Virus protein VP39"/>
    <property type="match status" value="1"/>
</dbReference>
<dbReference type="Pfam" id="PF13578">
    <property type="entry name" value="Methyltransf_24"/>
    <property type="match status" value="1"/>
</dbReference>
<organism evidence="1 2">
    <name type="scientific">Pseudonocardia halophobica</name>
    <dbReference type="NCBI Taxonomy" id="29401"/>
    <lineage>
        <taxon>Bacteria</taxon>
        <taxon>Bacillati</taxon>
        <taxon>Actinomycetota</taxon>
        <taxon>Actinomycetes</taxon>
        <taxon>Pseudonocardiales</taxon>
        <taxon>Pseudonocardiaceae</taxon>
        <taxon>Pseudonocardia</taxon>
    </lineage>
</organism>
<sequence length="229" mass="25863">MISTGGVDFVAGLYRRYAADLVEVVAQQRALAADDRVRPGLDDLEAEITYLLLRQLRPEHVVEIGTSRGWTTSWLLSALRDNGCGRLVSFRRTRRPSAVPPELAEDRWTVYTGDVRARLEALPETTDFLLLDATHTARFGRWYVRTVFPRLASGTPVGVHEVYRGRSAWVRHEGGVVLDWLAERDVPHFTVAPRRVPQTFAALLDLRRELGVEGARGTSVNPMIWFEMP</sequence>
<accession>A0A9W6KWF5</accession>
<evidence type="ECO:0000313" key="1">
    <source>
        <dbReference type="EMBL" id="GLL09271.1"/>
    </source>
</evidence>
<evidence type="ECO:0000313" key="2">
    <source>
        <dbReference type="Proteomes" id="UP001143463"/>
    </source>
</evidence>
<dbReference type="RefSeq" id="WP_051736928.1">
    <property type="nucleotide sequence ID" value="NZ_BAAAUZ010000015.1"/>
</dbReference>
<protein>
    <recommendedName>
        <fullName evidence="3">O-methyltransferase YrrM</fullName>
    </recommendedName>
</protein>
<reference evidence="1" key="2">
    <citation type="submission" date="2023-01" db="EMBL/GenBank/DDBJ databases">
        <authorList>
            <person name="Sun Q."/>
            <person name="Evtushenko L."/>
        </authorList>
    </citation>
    <scope>NUCLEOTIDE SEQUENCE</scope>
    <source>
        <strain evidence="1">VKM Ac-1069</strain>
    </source>
</reference>
<comment type="caution">
    <text evidence="1">The sequence shown here is derived from an EMBL/GenBank/DDBJ whole genome shotgun (WGS) entry which is preliminary data.</text>
</comment>
<dbReference type="SUPFAM" id="SSF53335">
    <property type="entry name" value="S-adenosyl-L-methionine-dependent methyltransferases"/>
    <property type="match status" value="1"/>
</dbReference>
<dbReference type="EMBL" id="BSFQ01000001">
    <property type="protein sequence ID" value="GLL09271.1"/>
    <property type="molecule type" value="Genomic_DNA"/>
</dbReference>
<proteinExistence type="predicted"/>
<dbReference type="Proteomes" id="UP001143463">
    <property type="component" value="Unassembled WGS sequence"/>
</dbReference>
<dbReference type="AlphaFoldDB" id="A0A9W6KWF5"/>
<evidence type="ECO:0008006" key="3">
    <source>
        <dbReference type="Google" id="ProtNLM"/>
    </source>
</evidence>
<name>A0A9W6KWF5_9PSEU</name>
<gene>
    <name evidence="1" type="ORF">GCM10017577_04110</name>
</gene>
<reference evidence="1" key="1">
    <citation type="journal article" date="2014" name="Int. J. Syst. Evol. Microbiol.">
        <title>Complete genome sequence of Corynebacterium casei LMG S-19264T (=DSM 44701T), isolated from a smear-ripened cheese.</title>
        <authorList>
            <consortium name="US DOE Joint Genome Institute (JGI-PGF)"/>
            <person name="Walter F."/>
            <person name="Albersmeier A."/>
            <person name="Kalinowski J."/>
            <person name="Ruckert C."/>
        </authorList>
    </citation>
    <scope>NUCLEOTIDE SEQUENCE</scope>
    <source>
        <strain evidence="1">VKM Ac-1069</strain>
    </source>
</reference>